<protein>
    <submittedName>
        <fullName evidence="1">Uncharacterized protein</fullName>
    </submittedName>
</protein>
<dbReference type="AlphaFoldDB" id="A0A9J5W8G7"/>
<reference evidence="1 2" key="1">
    <citation type="submission" date="2020-09" db="EMBL/GenBank/DDBJ databases">
        <title>De no assembly of potato wild relative species, Solanum commersonii.</title>
        <authorList>
            <person name="Cho K."/>
        </authorList>
    </citation>
    <scope>NUCLEOTIDE SEQUENCE [LARGE SCALE GENOMIC DNA]</scope>
    <source>
        <strain evidence="1">LZ3.2</strain>
        <tissue evidence="1">Leaf</tissue>
    </source>
</reference>
<accession>A0A9J5W8G7</accession>
<keyword evidence="2" id="KW-1185">Reference proteome</keyword>
<dbReference type="EMBL" id="JACXVP010000012">
    <property type="protein sequence ID" value="KAG5571947.1"/>
    <property type="molecule type" value="Genomic_DNA"/>
</dbReference>
<organism evidence="1 2">
    <name type="scientific">Solanum commersonii</name>
    <name type="common">Commerson's wild potato</name>
    <name type="synonym">Commerson's nightshade</name>
    <dbReference type="NCBI Taxonomy" id="4109"/>
    <lineage>
        <taxon>Eukaryota</taxon>
        <taxon>Viridiplantae</taxon>
        <taxon>Streptophyta</taxon>
        <taxon>Embryophyta</taxon>
        <taxon>Tracheophyta</taxon>
        <taxon>Spermatophyta</taxon>
        <taxon>Magnoliopsida</taxon>
        <taxon>eudicotyledons</taxon>
        <taxon>Gunneridae</taxon>
        <taxon>Pentapetalae</taxon>
        <taxon>asterids</taxon>
        <taxon>lamiids</taxon>
        <taxon>Solanales</taxon>
        <taxon>Solanaceae</taxon>
        <taxon>Solanoideae</taxon>
        <taxon>Solaneae</taxon>
        <taxon>Solanum</taxon>
    </lineage>
</organism>
<evidence type="ECO:0000313" key="1">
    <source>
        <dbReference type="EMBL" id="KAG5571947.1"/>
    </source>
</evidence>
<sequence length="65" mass="7134">MEHAALSSSHPFYWDSSLRALPALSNKKFRLGPGKRWQQLKGRGPCSCCDGFCHVKVVNCLSGLG</sequence>
<gene>
    <name evidence="1" type="ORF">H5410_061713</name>
</gene>
<dbReference type="OrthoDB" id="1732535at2759"/>
<evidence type="ECO:0000313" key="2">
    <source>
        <dbReference type="Proteomes" id="UP000824120"/>
    </source>
</evidence>
<comment type="caution">
    <text evidence="1">The sequence shown here is derived from an EMBL/GenBank/DDBJ whole genome shotgun (WGS) entry which is preliminary data.</text>
</comment>
<name>A0A9J5W8G7_SOLCO</name>
<dbReference type="Proteomes" id="UP000824120">
    <property type="component" value="Chromosome 12"/>
</dbReference>
<proteinExistence type="predicted"/>